<keyword evidence="5 12" id="KW-0732">Signal</keyword>
<feature type="domain" description="Peptidase S8/S53" evidence="13">
    <location>
        <begin position="168"/>
        <end position="581"/>
    </location>
</feature>
<dbReference type="Pfam" id="PF02225">
    <property type="entry name" value="PA"/>
    <property type="match status" value="1"/>
</dbReference>
<dbReference type="InterPro" id="IPR046450">
    <property type="entry name" value="PA_dom_sf"/>
</dbReference>
<dbReference type="InterPro" id="IPR003137">
    <property type="entry name" value="PA_domain"/>
</dbReference>
<dbReference type="PANTHER" id="PTHR43806">
    <property type="entry name" value="PEPTIDASE S8"/>
    <property type="match status" value="1"/>
</dbReference>
<dbReference type="PRINTS" id="PR00723">
    <property type="entry name" value="SUBTILISIN"/>
</dbReference>
<keyword evidence="3" id="KW-0964">Secreted</keyword>
<dbReference type="GO" id="GO:0004252">
    <property type="term" value="F:serine-type endopeptidase activity"/>
    <property type="evidence" value="ECO:0007669"/>
    <property type="project" value="UniProtKB-UniRule"/>
</dbReference>
<evidence type="ECO:0000256" key="11">
    <source>
        <dbReference type="SAM" id="MobiDB-lite"/>
    </source>
</evidence>
<dbReference type="CDD" id="cd07489">
    <property type="entry name" value="Peptidases_S8_5"/>
    <property type="match status" value="1"/>
</dbReference>
<evidence type="ECO:0000259" key="13">
    <source>
        <dbReference type="Pfam" id="PF00082"/>
    </source>
</evidence>
<dbReference type="PROSITE" id="PS00136">
    <property type="entry name" value="SUBTILASE_ASP"/>
    <property type="match status" value="1"/>
</dbReference>
<feature type="chain" id="PRO_5019525370" evidence="12">
    <location>
        <begin position="38"/>
        <end position="846"/>
    </location>
</feature>
<evidence type="ECO:0000256" key="3">
    <source>
        <dbReference type="ARBA" id="ARBA00022525"/>
    </source>
</evidence>
<evidence type="ECO:0000256" key="4">
    <source>
        <dbReference type="ARBA" id="ARBA00022670"/>
    </source>
</evidence>
<evidence type="ECO:0000256" key="7">
    <source>
        <dbReference type="ARBA" id="ARBA00022825"/>
    </source>
</evidence>
<keyword evidence="4 9" id="KW-0645">Protease</keyword>
<dbReference type="SUPFAM" id="SSF52743">
    <property type="entry name" value="Subtilisin-like"/>
    <property type="match status" value="1"/>
</dbReference>
<dbReference type="SUPFAM" id="SSF52025">
    <property type="entry name" value="PA domain"/>
    <property type="match status" value="1"/>
</dbReference>
<comment type="caution">
    <text evidence="15">The sequence shown here is derived from an EMBL/GenBank/DDBJ whole genome shotgun (WGS) entry which is preliminary data.</text>
</comment>
<proteinExistence type="inferred from homology"/>
<evidence type="ECO:0000256" key="1">
    <source>
        <dbReference type="ARBA" id="ARBA00011073"/>
    </source>
</evidence>
<evidence type="ECO:0000313" key="15">
    <source>
        <dbReference type="EMBL" id="RXG41696.1"/>
    </source>
</evidence>
<dbReference type="InterPro" id="IPR023827">
    <property type="entry name" value="Peptidase_S8_Asp-AS"/>
</dbReference>
<dbReference type="PROSITE" id="PS00137">
    <property type="entry name" value="SUBTILASE_HIS"/>
    <property type="match status" value="1"/>
</dbReference>
<dbReference type="AlphaFoldDB" id="A0A444RKV3"/>
<comment type="similarity">
    <text evidence="1 9 10">Belongs to the peptidase S8 family.</text>
</comment>
<dbReference type="Gene3D" id="3.50.30.30">
    <property type="match status" value="1"/>
</dbReference>
<sequence>MNIIRPNGHENRFVTSTKVRSIIFLSLLAAASTVVSAAPQPQTIPGAYLFEFEHGVDTAAFHKAYKGHAIKRRDLNYKLFHGTSIHFRDLDTAEEKATELGKMAGVRSIRTLKEYHRPDDKVMWTGNSGRAYQKSRKRDSQDGGRDHDAFTPHLMTQVDMLREAGYTGKGFKIAVIDTGIDFKHPALGGCFGKGCLVSYGHDYVDGDNVEEPTMDCDGHGTHVAGTIAAQSNPLGFTGVAPDVTLGSYKVFGCNGTAPGDAIAAAFAQAFEDGSDIISASLGGDQGWSQEEGSVIVQRIVEQGVPCVVATGNSGASGLFFASGPADGIGSTAVASFDNVVIPQLLTESTYSIDDDGEVTFGWHEGAPAAWADVELPLYATSLDAGLFDDACDPLPSDTPDLSNRIVLIRCGTCTYDEKAANAADKGAKYIMFYNNVPGIEDVSSAHAQILAVAMTTAEEGEYRLQTLAAGSKVTLHMTDPIESDAVLEHGNNTITGGFASTFTSWGPMWEAELKPQFAAPGGHILSLWPRALGSYAVLGGTSMATPLVSGVLALLAEIRGRLDPVELTNILAATAKPHFFNDGNQAFNQLAPVPQQGAGLIQAYEAAFTTTILSVSSLAFNDMEHLRSLSFSIKNVGDADVTYTLDHRPAAMAYTFAAEDVDNARLPVYSGYIALYGDDGKVLHLPYMGIAGSIRETPVLASANGFVYEAQTPTRSIVNASFVLPAQGTADPTTDTLPGVNLESILGTSVAYLEVIPVGSHDEGLTYEFLDVRTMGSAVPALRWITRQTDVVLTWDGQLDSEKYAPAGRYKFHVKVLRVFGDAEDPDDYDTIETAAFSIRYEAGSG</sequence>
<dbReference type="Pfam" id="PF00082">
    <property type="entry name" value="Peptidase_S8"/>
    <property type="match status" value="1"/>
</dbReference>
<evidence type="ECO:0000259" key="14">
    <source>
        <dbReference type="Pfam" id="PF02225"/>
    </source>
</evidence>
<dbReference type="EMBL" id="RSDZ01000175">
    <property type="protein sequence ID" value="RXG41696.1"/>
    <property type="molecule type" value="Genomic_DNA"/>
</dbReference>
<accession>A0A444RKV3</accession>
<feature type="signal peptide" evidence="12">
    <location>
        <begin position="1"/>
        <end position="37"/>
    </location>
</feature>
<feature type="compositionally biased region" description="Basic and acidic residues" evidence="11">
    <location>
        <begin position="138"/>
        <end position="149"/>
    </location>
</feature>
<dbReference type="PANTHER" id="PTHR43806:SF66">
    <property type="entry name" value="SERIN ENDOPEPTIDASE"/>
    <property type="match status" value="1"/>
</dbReference>
<dbReference type="GO" id="GO:0006508">
    <property type="term" value="P:proteolysis"/>
    <property type="evidence" value="ECO:0007669"/>
    <property type="project" value="UniProtKB-KW"/>
</dbReference>
<evidence type="ECO:0000256" key="10">
    <source>
        <dbReference type="RuleBase" id="RU003355"/>
    </source>
</evidence>
<evidence type="ECO:0000256" key="5">
    <source>
        <dbReference type="ARBA" id="ARBA00022729"/>
    </source>
</evidence>
<feature type="active site" description="Charge relay system" evidence="8 9">
    <location>
        <position position="177"/>
    </location>
</feature>
<dbReference type="CDD" id="cd02124">
    <property type="entry name" value="PA_PoS1_like"/>
    <property type="match status" value="1"/>
</dbReference>
<dbReference type="PROSITE" id="PS00138">
    <property type="entry name" value="SUBTILASE_SER"/>
    <property type="match status" value="1"/>
</dbReference>
<dbReference type="InterPro" id="IPR000209">
    <property type="entry name" value="Peptidase_S8/S53_dom"/>
</dbReference>
<dbReference type="InterPro" id="IPR015500">
    <property type="entry name" value="Peptidase_S8_subtilisin-rel"/>
</dbReference>
<evidence type="ECO:0000256" key="12">
    <source>
        <dbReference type="SAM" id="SignalP"/>
    </source>
</evidence>
<feature type="active site" description="Charge relay system" evidence="8 9">
    <location>
        <position position="542"/>
    </location>
</feature>
<protein>
    <submittedName>
        <fullName evidence="15">Uncharacterized protein</fullName>
    </submittedName>
</protein>
<dbReference type="InterPro" id="IPR034187">
    <property type="entry name" value="Peptidases_S8_5"/>
</dbReference>
<evidence type="ECO:0000256" key="6">
    <source>
        <dbReference type="ARBA" id="ARBA00022801"/>
    </source>
</evidence>
<dbReference type="InterPro" id="IPR023828">
    <property type="entry name" value="Peptidase_S8_Ser-AS"/>
</dbReference>
<name>A0A444RKV3_VERDA</name>
<dbReference type="InterPro" id="IPR050131">
    <property type="entry name" value="Peptidase_S8_subtilisin-like"/>
</dbReference>
<evidence type="ECO:0000256" key="9">
    <source>
        <dbReference type="PROSITE-ProRule" id="PRU01240"/>
    </source>
</evidence>
<dbReference type="InterPro" id="IPR036852">
    <property type="entry name" value="Peptidase_S8/S53_dom_sf"/>
</dbReference>
<dbReference type="InterPro" id="IPR022398">
    <property type="entry name" value="Peptidase_S8_His-AS"/>
</dbReference>
<evidence type="ECO:0000313" key="16">
    <source>
        <dbReference type="Proteomes" id="UP000288725"/>
    </source>
</evidence>
<dbReference type="Gene3D" id="3.40.50.200">
    <property type="entry name" value="Peptidase S8/S53 domain"/>
    <property type="match status" value="1"/>
</dbReference>
<reference evidence="15 16" key="1">
    <citation type="submission" date="2018-12" db="EMBL/GenBank/DDBJ databases">
        <title>Genome of Verticillium dahliae isolate Getta Getta.</title>
        <authorList>
            <person name="Gardiner D.M."/>
        </authorList>
    </citation>
    <scope>NUCLEOTIDE SEQUENCE [LARGE SCALE GENOMIC DNA]</scope>
    <source>
        <strain evidence="15 16">Getta Getta</strain>
    </source>
</reference>
<organism evidence="15 16">
    <name type="scientific">Verticillium dahliae</name>
    <name type="common">Verticillium wilt</name>
    <dbReference type="NCBI Taxonomy" id="27337"/>
    <lineage>
        <taxon>Eukaryota</taxon>
        <taxon>Fungi</taxon>
        <taxon>Dikarya</taxon>
        <taxon>Ascomycota</taxon>
        <taxon>Pezizomycotina</taxon>
        <taxon>Sordariomycetes</taxon>
        <taxon>Hypocreomycetidae</taxon>
        <taxon>Glomerellales</taxon>
        <taxon>Plectosphaerellaceae</taxon>
        <taxon>Verticillium</taxon>
    </lineage>
</organism>
<dbReference type="PROSITE" id="PS51892">
    <property type="entry name" value="SUBTILASE"/>
    <property type="match status" value="1"/>
</dbReference>
<gene>
    <name evidence="15" type="ORF">VDGE_03685</name>
</gene>
<dbReference type="Proteomes" id="UP000288725">
    <property type="component" value="Chromosome 3"/>
</dbReference>
<feature type="active site" description="Charge relay system" evidence="8 9">
    <location>
        <position position="219"/>
    </location>
</feature>
<evidence type="ECO:0000256" key="8">
    <source>
        <dbReference type="PIRSR" id="PIRSR615500-1"/>
    </source>
</evidence>
<keyword evidence="2" id="KW-0134">Cell wall</keyword>
<keyword evidence="6 9" id="KW-0378">Hydrolase</keyword>
<feature type="region of interest" description="Disordered" evidence="11">
    <location>
        <begin position="126"/>
        <end position="149"/>
    </location>
</feature>
<feature type="domain" description="PA" evidence="14">
    <location>
        <begin position="389"/>
        <end position="460"/>
    </location>
</feature>
<keyword evidence="7 9" id="KW-0720">Serine protease</keyword>
<evidence type="ECO:0000256" key="2">
    <source>
        <dbReference type="ARBA" id="ARBA00022512"/>
    </source>
</evidence>